<dbReference type="SUPFAM" id="SSF55008">
    <property type="entry name" value="HMA, heavy metal-associated domain"/>
    <property type="match status" value="1"/>
</dbReference>
<accession>A0A285SMU9</accession>
<evidence type="ECO:0000313" key="3">
    <source>
        <dbReference type="Proteomes" id="UP000219563"/>
    </source>
</evidence>
<dbReference type="InterPro" id="IPR036163">
    <property type="entry name" value="HMA_dom_sf"/>
</dbReference>
<evidence type="ECO:0000313" key="2">
    <source>
        <dbReference type="EMBL" id="SOC09119.1"/>
    </source>
</evidence>
<dbReference type="Pfam" id="PF00403">
    <property type="entry name" value="HMA"/>
    <property type="match status" value="1"/>
</dbReference>
<dbReference type="EMBL" id="OBMR01000008">
    <property type="protein sequence ID" value="SOC09119.1"/>
    <property type="molecule type" value="Genomic_DNA"/>
</dbReference>
<evidence type="ECO:0000259" key="1">
    <source>
        <dbReference type="Pfam" id="PF00403"/>
    </source>
</evidence>
<dbReference type="Proteomes" id="UP000219563">
    <property type="component" value="Unassembled WGS sequence"/>
</dbReference>
<dbReference type="InterPro" id="IPR006121">
    <property type="entry name" value="HMA_dom"/>
</dbReference>
<feature type="domain" description="HMA" evidence="1">
    <location>
        <begin position="5"/>
        <end position="66"/>
    </location>
</feature>
<dbReference type="RefSeq" id="WP_097076765.1">
    <property type="nucleotide sequence ID" value="NZ_OBMR01000008.1"/>
</dbReference>
<organism evidence="2 3">
    <name type="scientific">Pseudobutyrivibrio ruminis DSM 9787</name>
    <dbReference type="NCBI Taxonomy" id="1123011"/>
    <lineage>
        <taxon>Bacteria</taxon>
        <taxon>Bacillati</taxon>
        <taxon>Bacillota</taxon>
        <taxon>Clostridia</taxon>
        <taxon>Lachnospirales</taxon>
        <taxon>Lachnospiraceae</taxon>
        <taxon>Pseudobutyrivibrio</taxon>
    </lineage>
</organism>
<reference evidence="2 3" key="1">
    <citation type="submission" date="2017-08" db="EMBL/GenBank/DDBJ databases">
        <authorList>
            <person name="de Groot N.N."/>
        </authorList>
    </citation>
    <scope>NUCLEOTIDE SEQUENCE [LARGE SCALE GENOMIC DNA]</scope>
    <source>
        <strain evidence="2 3">DSM 9787</strain>
    </source>
</reference>
<dbReference type="CDD" id="cd00371">
    <property type="entry name" value="HMA"/>
    <property type="match status" value="1"/>
</dbReference>
<protein>
    <submittedName>
        <fullName evidence="2">Copper chaperone CopZ</fullName>
    </submittedName>
</protein>
<dbReference type="GO" id="GO:0046872">
    <property type="term" value="F:metal ion binding"/>
    <property type="evidence" value="ECO:0007669"/>
    <property type="project" value="InterPro"/>
</dbReference>
<sequence length="83" mass="9270">MLKVTLKIEGMMCGMCEAHINDVIRKVVPNAKKVKSSYAKGVSTFISETEPDKDELTDAISETGYTLQAMDTEEYTKKLFGLF</sequence>
<gene>
    <name evidence="2" type="ORF">SAMN02910411_2585</name>
</gene>
<proteinExistence type="predicted"/>
<name>A0A285SMU9_9FIRM</name>
<dbReference type="AlphaFoldDB" id="A0A285SMU9"/>
<dbReference type="Gene3D" id="3.30.70.100">
    <property type="match status" value="1"/>
</dbReference>